<evidence type="ECO:0000313" key="1">
    <source>
        <dbReference type="EMBL" id="TWB75512.1"/>
    </source>
</evidence>
<sequence>MARSQGWKSARVEFRIDEADRTELISAAAADGARGLSEWVRVVALAAARRHPVYSANELDVLAALREQIRSNGVLLNQMARRLNMLPHDDRAAGLAPELAEAIQRTNGLYDELDRTLKRGPR</sequence>
<evidence type="ECO:0000313" key="2">
    <source>
        <dbReference type="Proteomes" id="UP000320516"/>
    </source>
</evidence>
<dbReference type="RefSeq" id="WP_145610974.1">
    <property type="nucleotide sequence ID" value="NZ_VITV01000004.1"/>
</dbReference>
<gene>
    <name evidence="1" type="ORF">FBZ87_104620</name>
</gene>
<reference evidence="1 2" key="1">
    <citation type="submission" date="2019-06" db="EMBL/GenBank/DDBJ databases">
        <title>Genomic Encyclopedia of Type Strains, Phase IV (KMG-V): Genome sequencing to study the core and pangenomes of soil and plant-associated prokaryotes.</title>
        <authorList>
            <person name="Whitman W."/>
        </authorList>
    </citation>
    <scope>NUCLEOTIDE SEQUENCE [LARGE SCALE GENOMIC DNA]</scope>
    <source>
        <strain evidence="1 2">BR 12005</strain>
    </source>
</reference>
<protein>
    <recommendedName>
        <fullName evidence="3">Mobilization protein MobC</fullName>
    </recommendedName>
</protein>
<comment type="caution">
    <text evidence="1">The sequence shown here is derived from an EMBL/GenBank/DDBJ whole genome shotgun (WGS) entry which is preliminary data.</text>
</comment>
<organism evidence="1 2">
    <name type="scientific">Nitrospirillum amazonense</name>
    <dbReference type="NCBI Taxonomy" id="28077"/>
    <lineage>
        <taxon>Bacteria</taxon>
        <taxon>Pseudomonadati</taxon>
        <taxon>Pseudomonadota</taxon>
        <taxon>Alphaproteobacteria</taxon>
        <taxon>Rhodospirillales</taxon>
        <taxon>Azospirillaceae</taxon>
        <taxon>Nitrospirillum</taxon>
    </lineage>
</organism>
<proteinExistence type="predicted"/>
<name>A0A560JWM3_9PROT</name>
<dbReference type="EMBL" id="VITV01000004">
    <property type="protein sequence ID" value="TWB75512.1"/>
    <property type="molecule type" value="Genomic_DNA"/>
</dbReference>
<accession>A0A560JWM3</accession>
<evidence type="ECO:0008006" key="3">
    <source>
        <dbReference type="Google" id="ProtNLM"/>
    </source>
</evidence>
<dbReference type="AlphaFoldDB" id="A0A560JWM3"/>
<dbReference type="Proteomes" id="UP000320516">
    <property type="component" value="Unassembled WGS sequence"/>
</dbReference>